<feature type="compositionally biased region" description="Basic and acidic residues" evidence="2">
    <location>
        <begin position="496"/>
        <end position="506"/>
    </location>
</feature>
<evidence type="ECO:0008006" key="6">
    <source>
        <dbReference type="Google" id="ProtNLM"/>
    </source>
</evidence>
<feature type="compositionally biased region" description="Polar residues" evidence="2">
    <location>
        <begin position="141"/>
        <end position="157"/>
    </location>
</feature>
<evidence type="ECO:0000256" key="1">
    <source>
        <dbReference type="SAM" id="Coils"/>
    </source>
</evidence>
<dbReference type="AlphaFoldDB" id="A0A9P0HGY0"/>
<reference evidence="4" key="1">
    <citation type="submission" date="2022-01" db="EMBL/GenBank/DDBJ databases">
        <authorList>
            <person name="King R."/>
        </authorList>
    </citation>
    <scope>NUCLEOTIDE SEQUENCE</scope>
</reference>
<organism evidence="4 5">
    <name type="scientific">Nezara viridula</name>
    <name type="common">Southern green stink bug</name>
    <name type="synonym">Cimex viridulus</name>
    <dbReference type="NCBI Taxonomy" id="85310"/>
    <lineage>
        <taxon>Eukaryota</taxon>
        <taxon>Metazoa</taxon>
        <taxon>Ecdysozoa</taxon>
        <taxon>Arthropoda</taxon>
        <taxon>Hexapoda</taxon>
        <taxon>Insecta</taxon>
        <taxon>Pterygota</taxon>
        <taxon>Neoptera</taxon>
        <taxon>Paraneoptera</taxon>
        <taxon>Hemiptera</taxon>
        <taxon>Heteroptera</taxon>
        <taxon>Panheteroptera</taxon>
        <taxon>Pentatomomorpha</taxon>
        <taxon>Pentatomoidea</taxon>
        <taxon>Pentatomidae</taxon>
        <taxon>Pentatominae</taxon>
        <taxon>Nezara</taxon>
    </lineage>
</organism>
<feature type="signal peptide" evidence="3">
    <location>
        <begin position="1"/>
        <end position="19"/>
    </location>
</feature>
<feature type="compositionally biased region" description="Polar residues" evidence="2">
    <location>
        <begin position="60"/>
        <end position="78"/>
    </location>
</feature>
<evidence type="ECO:0000313" key="4">
    <source>
        <dbReference type="EMBL" id="CAH1402328.1"/>
    </source>
</evidence>
<gene>
    <name evidence="4" type="ORF">NEZAVI_LOCUS11174</name>
</gene>
<sequence>MRNILVGFLVIASCGVVYSSPIPDNSTPSFQTVSSSTEKIANEAHSTTTAKKEEKDIAPTTPSTTTKLPELSKSVTENLSDKGLGATVNTANKNEAFTSSTHKPEPSSNKGETKDLTSTLGLKGEPIGSSSLNHKQEAKETTTTSSGSKVESTNSLAAGQKGPTTIKPADGDKEKKPNNNQKTTKNSTAYLDKGKVVVFNGICGPEGCEIEGDIYDELVPLPHAKTQDLMESEDDLNDYVKLRNIEGKIPIKKTCKHENFEEDKGESIDENPISPENNTETEKQELDNLNDVTAITEQELHVENDNECERKTPEIDKETENKTKGILKYERTYSNKHVDFNMDLEFVPFDESKDYTIDIQIVEQMPKKIVSYAALFAQQKKEEEDKIMRAAEEKEKQNRKHNKKRKYQEWKKYRKQEKENNSLIQDIKHNISHLTEIDSVENHPSTEDEMESEREDFSENSYHSDTDIEEHSETTANAENEGAMCVEDDAFTNQSEEPKLECKTPTDDLNIPLSDTEIGAEIKEAFHNEHKESKCQNSSNESCGNTMITENNADNQQFVCVPAKKQRSNSLSNIDDFRKPKRFVVQRLPREMELIICKQLEKQYYE</sequence>
<evidence type="ECO:0000256" key="2">
    <source>
        <dbReference type="SAM" id="MobiDB-lite"/>
    </source>
</evidence>
<feature type="compositionally biased region" description="Polar residues" evidence="2">
    <location>
        <begin position="22"/>
        <end position="49"/>
    </location>
</feature>
<feature type="region of interest" description="Disordered" evidence="2">
    <location>
        <begin position="22"/>
        <end position="187"/>
    </location>
</feature>
<keyword evidence="5" id="KW-1185">Reference proteome</keyword>
<feature type="compositionally biased region" description="Acidic residues" evidence="2">
    <location>
        <begin position="447"/>
        <end position="458"/>
    </location>
</feature>
<evidence type="ECO:0000313" key="5">
    <source>
        <dbReference type="Proteomes" id="UP001152798"/>
    </source>
</evidence>
<feature type="chain" id="PRO_5040167243" description="Neuropeptide" evidence="3">
    <location>
        <begin position="20"/>
        <end position="606"/>
    </location>
</feature>
<protein>
    <recommendedName>
        <fullName evidence="6">Neuropeptide</fullName>
    </recommendedName>
</protein>
<feature type="region of interest" description="Disordered" evidence="2">
    <location>
        <begin position="260"/>
        <end position="283"/>
    </location>
</feature>
<dbReference type="Proteomes" id="UP001152798">
    <property type="component" value="Chromosome 5"/>
</dbReference>
<accession>A0A9P0HGY0</accession>
<feature type="compositionally biased region" description="Basic and acidic residues" evidence="2">
    <location>
        <begin position="462"/>
        <end position="473"/>
    </location>
</feature>
<proteinExistence type="predicted"/>
<feature type="region of interest" description="Disordered" evidence="2">
    <location>
        <begin position="434"/>
        <end position="480"/>
    </location>
</feature>
<feature type="coiled-coil region" evidence="1">
    <location>
        <begin position="373"/>
        <end position="404"/>
    </location>
</feature>
<dbReference type="EMBL" id="OV725081">
    <property type="protein sequence ID" value="CAH1402328.1"/>
    <property type="molecule type" value="Genomic_DNA"/>
</dbReference>
<keyword evidence="3" id="KW-0732">Signal</keyword>
<keyword evidence="1" id="KW-0175">Coiled coil</keyword>
<evidence type="ECO:0000256" key="3">
    <source>
        <dbReference type="SAM" id="SignalP"/>
    </source>
</evidence>
<dbReference type="OrthoDB" id="6631358at2759"/>
<feature type="region of interest" description="Disordered" evidence="2">
    <location>
        <begin position="492"/>
        <end position="512"/>
    </location>
</feature>
<feature type="compositionally biased region" description="Polar residues" evidence="2">
    <location>
        <begin position="87"/>
        <end position="120"/>
    </location>
</feature>
<feature type="compositionally biased region" description="Low complexity" evidence="2">
    <location>
        <begin position="178"/>
        <end position="187"/>
    </location>
</feature>
<name>A0A9P0HGY0_NEZVI</name>